<name>A0A2G2UVM2_CAPBA</name>
<keyword evidence="1" id="KW-0677">Repeat</keyword>
<dbReference type="PANTHER" id="PTHR16193">
    <property type="entry name" value="TETRATRICOPEPTIDE REPEAT PROTEIN 27"/>
    <property type="match status" value="1"/>
</dbReference>
<organism evidence="3 4">
    <name type="scientific">Capsicum baccatum</name>
    <name type="common">Peruvian pepper</name>
    <dbReference type="NCBI Taxonomy" id="33114"/>
    <lineage>
        <taxon>Eukaryota</taxon>
        <taxon>Viridiplantae</taxon>
        <taxon>Streptophyta</taxon>
        <taxon>Embryophyta</taxon>
        <taxon>Tracheophyta</taxon>
        <taxon>Spermatophyta</taxon>
        <taxon>Magnoliopsida</taxon>
        <taxon>eudicotyledons</taxon>
        <taxon>Gunneridae</taxon>
        <taxon>Pentapetalae</taxon>
        <taxon>asterids</taxon>
        <taxon>lamiids</taxon>
        <taxon>Solanales</taxon>
        <taxon>Solanaceae</taxon>
        <taxon>Solanoideae</taxon>
        <taxon>Capsiceae</taxon>
        <taxon>Capsicum</taxon>
    </lineage>
</organism>
<evidence type="ECO:0000256" key="2">
    <source>
        <dbReference type="ARBA" id="ARBA00022803"/>
    </source>
</evidence>
<dbReference type="OrthoDB" id="1719824at2759"/>
<reference evidence="4" key="2">
    <citation type="journal article" date="2017" name="J. Anim. Genet.">
        <title>Multiple reference genome sequences of hot pepper reveal the massive evolution of plant disease resistance genes by retroduplication.</title>
        <authorList>
            <person name="Kim S."/>
            <person name="Park J."/>
            <person name="Yeom S.-I."/>
            <person name="Kim Y.-M."/>
            <person name="Seo E."/>
            <person name="Kim K.-T."/>
            <person name="Kim M.-S."/>
            <person name="Lee J.M."/>
            <person name="Cheong K."/>
            <person name="Shin H.-S."/>
            <person name="Kim S.-B."/>
            <person name="Han K."/>
            <person name="Lee J."/>
            <person name="Park M."/>
            <person name="Lee H.-A."/>
            <person name="Lee H.-Y."/>
            <person name="Lee Y."/>
            <person name="Oh S."/>
            <person name="Lee J.H."/>
            <person name="Choi E."/>
            <person name="Choi E."/>
            <person name="Lee S.E."/>
            <person name="Jeon J."/>
            <person name="Kim H."/>
            <person name="Choi G."/>
            <person name="Song H."/>
            <person name="Lee J."/>
            <person name="Lee S.-C."/>
            <person name="Kwon J.-K."/>
            <person name="Lee H.-Y."/>
            <person name="Koo N."/>
            <person name="Hong Y."/>
            <person name="Kim R.W."/>
            <person name="Kang W.-H."/>
            <person name="Huh J.H."/>
            <person name="Kang B.-C."/>
            <person name="Yang T.-J."/>
            <person name="Lee Y.-H."/>
            <person name="Bennetzen J.L."/>
            <person name="Choi D."/>
        </authorList>
    </citation>
    <scope>NUCLEOTIDE SEQUENCE [LARGE SCALE GENOMIC DNA]</scope>
    <source>
        <strain evidence="4">cv. PBC81</strain>
    </source>
</reference>
<keyword evidence="4" id="KW-1185">Reference proteome</keyword>
<evidence type="ECO:0000313" key="3">
    <source>
        <dbReference type="EMBL" id="PHT24795.1"/>
    </source>
</evidence>
<dbReference type="Proteomes" id="UP000224567">
    <property type="component" value="Unassembled WGS sequence"/>
</dbReference>
<gene>
    <name evidence="3" type="ORF">CQW23_35537</name>
</gene>
<comment type="caution">
    <text evidence="3">The sequence shown here is derived from an EMBL/GenBank/DDBJ whole genome shotgun (WGS) entry which is preliminary data.</text>
</comment>
<reference evidence="3 4" key="1">
    <citation type="journal article" date="2017" name="Genome Biol.">
        <title>New reference genome sequences of hot pepper reveal the massive evolution of plant disease-resistance genes by retroduplication.</title>
        <authorList>
            <person name="Kim S."/>
            <person name="Park J."/>
            <person name="Yeom S.I."/>
            <person name="Kim Y.M."/>
            <person name="Seo E."/>
            <person name="Kim K.T."/>
            <person name="Kim M.S."/>
            <person name="Lee J.M."/>
            <person name="Cheong K."/>
            <person name="Shin H.S."/>
            <person name="Kim S.B."/>
            <person name="Han K."/>
            <person name="Lee J."/>
            <person name="Park M."/>
            <person name="Lee H.A."/>
            <person name="Lee H.Y."/>
            <person name="Lee Y."/>
            <person name="Oh S."/>
            <person name="Lee J.H."/>
            <person name="Choi E."/>
            <person name="Choi E."/>
            <person name="Lee S.E."/>
            <person name="Jeon J."/>
            <person name="Kim H."/>
            <person name="Choi G."/>
            <person name="Song H."/>
            <person name="Lee J."/>
            <person name="Lee S.C."/>
            <person name="Kwon J.K."/>
            <person name="Lee H.Y."/>
            <person name="Koo N."/>
            <person name="Hong Y."/>
            <person name="Kim R.W."/>
            <person name="Kang W.H."/>
            <person name="Huh J.H."/>
            <person name="Kang B.C."/>
            <person name="Yang T.J."/>
            <person name="Lee Y.H."/>
            <person name="Bennetzen J.L."/>
            <person name="Choi D."/>
        </authorList>
    </citation>
    <scope>NUCLEOTIDE SEQUENCE [LARGE SCALE GENOMIC DNA]</scope>
    <source>
        <strain evidence="4">cv. PBC81</strain>
    </source>
</reference>
<dbReference type="EMBL" id="MLFT02006081">
    <property type="protein sequence ID" value="PHT24795.1"/>
    <property type="molecule type" value="Genomic_DNA"/>
</dbReference>
<dbReference type="InterPro" id="IPR044244">
    <property type="entry name" value="TTC27/Emw1"/>
</dbReference>
<dbReference type="STRING" id="33114.A0A2G2UVM2"/>
<dbReference type="AlphaFoldDB" id="A0A2G2UVM2"/>
<protein>
    <submittedName>
        <fullName evidence="3">Uncharacterized protein</fullName>
    </submittedName>
</protein>
<keyword evidence="2" id="KW-0802">TPR repeat</keyword>
<proteinExistence type="predicted"/>
<evidence type="ECO:0000256" key="1">
    <source>
        <dbReference type="ARBA" id="ARBA00022737"/>
    </source>
</evidence>
<evidence type="ECO:0000313" key="4">
    <source>
        <dbReference type="Proteomes" id="UP000224567"/>
    </source>
</evidence>
<dbReference type="PANTHER" id="PTHR16193:SF0">
    <property type="entry name" value="TETRATRICOPEPTIDE REPEAT PROTEIN 27"/>
    <property type="match status" value="1"/>
</dbReference>
<accession>A0A2G2UVM2</accession>
<sequence length="103" mass="12049">MNSHSVPFSSDILHLVWEFGDLLVSCGLIGEAVKVYEDLELWDNLIYCYRLMEKKASAVELIQARLSERPSDHRLWYTEMKLYLPFIMVTAFTVSNFEFPRAL</sequence>